<evidence type="ECO:0000256" key="13">
    <source>
        <dbReference type="ARBA" id="ARBA00041474"/>
    </source>
</evidence>
<keyword evidence="10" id="KW-0961">Cell wall biogenesis/degradation</keyword>
<keyword evidence="19" id="KW-1185">Reference proteome</keyword>
<dbReference type="GO" id="GO:0016829">
    <property type="term" value="F:lyase activity"/>
    <property type="evidence" value="ECO:0007669"/>
    <property type="project" value="UniProtKB-KW"/>
</dbReference>
<evidence type="ECO:0000256" key="6">
    <source>
        <dbReference type="ARBA" id="ARBA00022801"/>
    </source>
</evidence>
<feature type="chain" id="PRO_5042173195" description="galacturonan 1,4-alpha-galacturonidase" evidence="17">
    <location>
        <begin position="20"/>
        <end position="444"/>
    </location>
</feature>
<evidence type="ECO:0000256" key="4">
    <source>
        <dbReference type="ARBA" id="ARBA00022729"/>
    </source>
</evidence>
<comment type="catalytic activity">
    <reaction evidence="15">
        <text>[(1-&gt;4)-alpha-D-galacturonosyl](n) + H2O = alpha-D-galacturonate + [(1-&gt;4)-alpha-D-galacturonosyl](n-1)</text>
        <dbReference type="Rhea" id="RHEA:14117"/>
        <dbReference type="Rhea" id="RHEA-COMP:14570"/>
        <dbReference type="Rhea" id="RHEA-COMP:14572"/>
        <dbReference type="ChEBI" id="CHEBI:15377"/>
        <dbReference type="ChEBI" id="CHEBI:58658"/>
        <dbReference type="ChEBI" id="CHEBI:140523"/>
        <dbReference type="EC" id="3.2.1.67"/>
    </reaction>
</comment>
<keyword evidence="18" id="KW-0456">Lyase</keyword>
<evidence type="ECO:0000256" key="15">
    <source>
        <dbReference type="ARBA" id="ARBA00048766"/>
    </source>
</evidence>
<dbReference type="Proteomes" id="UP001218188">
    <property type="component" value="Unassembled WGS sequence"/>
</dbReference>
<accession>A0AAD6T935</accession>
<dbReference type="PANTHER" id="PTHR31736:SF11">
    <property type="entry name" value="EXOPOLYGALACTURONASE C-RELATED"/>
    <property type="match status" value="1"/>
</dbReference>
<keyword evidence="3" id="KW-0964">Secreted</keyword>
<keyword evidence="5" id="KW-0677">Repeat</keyword>
<dbReference type="PANTHER" id="PTHR31736">
    <property type="match status" value="1"/>
</dbReference>
<dbReference type="GO" id="GO:0005975">
    <property type="term" value="P:carbohydrate metabolic process"/>
    <property type="evidence" value="ECO:0007669"/>
    <property type="project" value="InterPro"/>
</dbReference>
<dbReference type="GO" id="GO:0071555">
    <property type="term" value="P:cell wall organization"/>
    <property type="evidence" value="ECO:0007669"/>
    <property type="project" value="UniProtKB-KW"/>
</dbReference>
<dbReference type="GO" id="GO:0005576">
    <property type="term" value="C:extracellular region"/>
    <property type="evidence" value="ECO:0007669"/>
    <property type="project" value="UniProtKB-SubCell"/>
</dbReference>
<comment type="caution">
    <text evidence="18">The sequence shown here is derived from an EMBL/GenBank/DDBJ whole genome shotgun (WGS) entry which is preliminary data.</text>
</comment>
<evidence type="ECO:0000256" key="2">
    <source>
        <dbReference type="ARBA" id="ARBA00008834"/>
    </source>
</evidence>
<evidence type="ECO:0000256" key="9">
    <source>
        <dbReference type="ARBA" id="ARBA00023295"/>
    </source>
</evidence>
<dbReference type="EC" id="3.2.1.67" evidence="12"/>
<dbReference type="InterPro" id="IPR000743">
    <property type="entry name" value="Glyco_hydro_28"/>
</dbReference>
<comment type="similarity">
    <text evidence="2 16">Belongs to the glycosyl hydrolase 28 family.</text>
</comment>
<evidence type="ECO:0000256" key="8">
    <source>
        <dbReference type="ARBA" id="ARBA00023180"/>
    </source>
</evidence>
<keyword evidence="6 16" id="KW-0378">Hydrolase</keyword>
<evidence type="ECO:0000256" key="11">
    <source>
        <dbReference type="ARBA" id="ARBA00037312"/>
    </source>
</evidence>
<gene>
    <name evidence="18" type="ORF">C8F04DRAFT_1080403</name>
</gene>
<evidence type="ECO:0000256" key="3">
    <source>
        <dbReference type="ARBA" id="ARBA00022525"/>
    </source>
</evidence>
<evidence type="ECO:0000256" key="14">
    <source>
        <dbReference type="ARBA" id="ARBA00042262"/>
    </source>
</evidence>
<dbReference type="EMBL" id="JARJCM010000018">
    <property type="protein sequence ID" value="KAJ7041156.1"/>
    <property type="molecule type" value="Genomic_DNA"/>
</dbReference>
<evidence type="ECO:0000256" key="10">
    <source>
        <dbReference type="ARBA" id="ARBA00023316"/>
    </source>
</evidence>
<reference evidence="18" key="1">
    <citation type="submission" date="2023-03" db="EMBL/GenBank/DDBJ databases">
        <title>Massive genome expansion in bonnet fungi (Mycena s.s.) driven by repeated elements and novel gene families across ecological guilds.</title>
        <authorList>
            <consortium name="Lawrence Berkeley National Laboratory"/>
            <person name="Harder C.B."/>
            <person name="Miyauchi S."/>
            <person name="Viragh M."/>
            <person name="Kuo A."/>
            <person name="Thoen E."/>
            <person name="Andreopoulos B."/>
            <person name="Lu D."/>
            <person name="Skrede I."/>
            <person name="Drula E."/>
            <person name="Henrissat B."/>
            <person name="Morin E."/>
            <person name="Kohler A."/>
            <person name="Barry K."/>
            <person name="LaButti K."/>
            <person name="Morin E."/>
            <person name="Salamov A."/>
            <person name="Lipzen A."/>
            <person name="Mereny Z."/>
            <person name="Hegedus B."/>
            <person name="Baldrian P."/>
            <person name="Stursova M."/>
            <person name="Weitz H."/>
            <person name="Taylor A."/>
            <person name="Grigoriev I.V."/>
            <person name="Nagy L.G."/>
            <person name="Martin F."/>
            <person name="Kauserud H."/>
        </authorList>
    </citation>
    <scope>NUCLEOTIDE SEQUENCE</scope>
    <source>
        <strain evidence="18">CBHHK200</strain>
    </source>
</reference>
<evidence type="ECO:0000256" key="7">
    <source>
        <dbReference type="ARBA" id="ARBA00023157"/>
    </source>
</evidence>
<evidence type="ECO:0000256" key="12">
    <source>
        <dbReference type="ARBA" id="ARBA00038933"/>
    </source>
</evidence>
<keyword evidence="4 17" id="KW-0732">Signal</keyword>
<dbReference type="InterPro" id="IPR012334">
    <property type="entry name" value="Pectin_lyas_fold"/>
</dbReference>
<proteinExistence type="inferred from homology"/>
<evidence type="ECO:0000256" key="5">
    <source>
        <dbReference type="ARBA" id="ARBA00022737"/>
    </source>
</evidence>
<dbReference type="AlphaFoldDB" id="A0AAD6T935"/>
<dbReference type="InterPro" id="IPR011050">
    <property type="entry name" value="Pectin_lyase_fold/virulence"/>
</dbReference>
<feature type="signal peptide" evidence="17">
    <location>
        <begin position="1"/>
        <end position="19"/>
    </location>
</feature>
<dbReference type="GO" id="GO:0047911">
    <property type="term" value="F:galacturan 1,4-alpha-galacturonidase activity"/>
    <property type="evidence" value="ECO:0007669"/>
    <property type="project" value="UniProtKB-EC"/>
</dbReference>
<comment type="function">
    <text evidence="11">Specific in hydrolyzing the terminal glycosidic bond of polygalacturonic acid and oligogalacturonates.</text>
</comment>
<keyword evidence="8" id="KW-0325">Glycoprotein</keyword>
<protein>
    <recommendedName>
        <fullName evidence="12">galacturonan 1,4-alpha-galacturonidase</fullName>
        <ecNumber evidence="12">3.2.1.67</ecNumber>
    </recommendedName>
    <alternativeName>
        <fullName evidence="13">Galacturan 1,4-alpha-galacturonidase C</fullName>
    </alternativeName>
    <alternativeName>
        <fullName evidence="14">Poly(1,4-alpha-D-galacturonide)galacturonohydrolase C</fullName>
    </alternativeName>
</protein>
<dbReference type="Gene3D" id="2.160.20.10">
    <property type="entry name" value="Single-stranded right-handed beta-helix, Pectin lyase-like"/>
    <property type="match status" value="1"/>
</dbReference>
<comment type="subcellular location">
    <subcellularLocation>
        <location evidence="1">Secreted</location>
    </subcellularLocation>
</comment>
<evidence type="ECO:0000256" key="1">
    <source>
        <dbReference type="ARBA" id="ARBA00004613"/>
    </source>
</evidence>
<sequence>MVSFGLYFVAFLCTTSAAANSHRKPRAPTKRCTVKHNHDGADDTANILKAFRDCATDSVITFAATNYSAYTPITLAGLDNVVIHLDGNLLLPNNLTKVQHEINITTNQPSTYATPWFYFHGNNVQLIGSADFEWGRFYGFGQHWWDLGVQTLRPQLATFNVTNGLMRNLKVIKPVAWGWNLPGTNTRVENHYVDAKPDNGSRSDSVSFPFNTDGINISGQNITVDGYYGHNGDDCISVINGARNVFATNGFCGFSSHGLSIGSLGKGGSFQTVQGVVFKNWTMNGAVYGARFKSWTGGAGFADNVTWEDITLVNVSTAIFLTQNYFDQSLGPPPNVTSNSSTQISNFKYNNFKGGLNANWTDGTCVTPVCWNFVAGGDATQSIIFDLYPGTALNISVGKMKVHPFEKRANATVICDPLTLAPGEQSILGFNCTRGLYVATPVIG</sequence>
<evidence type="ECO:0000256" key="16">
    <source>
        <dbReference type="RuleBase" id="RU361169"/>
    </source>
</evidence>
<keyword evidence="9 16" id="KW-0326">Glycosidase</keyword>
<name>A0AAD6T935_9AGAR</name>
<dbReference type="Pfam" id="PF00295">
    <property type="entry name" value="Glyco_hydro_28"/>
    <property type="match status" value="1"/>
</dbReference>
<evidence type="ECO:0000313" key="18">
    <source>
        <dbReference type="EMBL" id="KAJ7041156.1"/>
    </source>
</evidence>
<evidence type="ECO:0000313" key="19">
    <source>
        <dbReference type="Proteomes" id="UP001218188"/>
    </source>
</evidence>
<organism evidence="18 19">
    <name type="scientific">Mycena alexandri</name>
    <dbReference type="NCBI Taxonomy" id="1745969"/>
    <lineage>
        <taxon>Eukaryota</taxon>
        <taxon>Fungi</taxon>
        <taxon>Dikarya</taxon>
        <taxon>Basidiomycota</taxon>
        <taxon>Agaricomycotina</taxon>
        <taxon>Agaricomycetes</taxon>
        <taxon>Agaricomycetidae</taxon>
        <taxon>Agaricales</taxon>
        <taxon>Marasmiineae</taxon>
        <taxon>Mycenaceae</taxon>
        <taxon>Mycena</taxon>
    </lineage>
</organism>
<keyword evidence="7" id="KW-1015">Disulfide bond</keyword>
<evidence type="ECO:0000256" key="17">
    <source>
        <dbReference type="SAM" id="SignalP"/>
    </source>
</evidence>
<dbReference type="SUPFAM" id="SSF51126">
    <property type="entry name" value="Pectin lyase-like"/>
    <property type="match status" value="1"/>
</dbReference>
<dbReference type="GO" id="GO:0004650">
    <property type="term" value="F:polygalacturonase activity"/>
    <property type="evidence" value="ECO:0007669"/>
    <property type="project" value="InterPro"/>
</dbReference>